<dbReference type="AlphaFoldDB" id="A0A918NGT9"/>
<dbReference type="EMBL" id="BMXR01000013">
    <property type="protein sequence ID" value="GGX69451.1"/>
    <property type="molecule type" value="Genomic_DNA"/>
</dbReference>
<gene>
    <name evidence="1" type="ORF">GCM10007392_41290</name>
</gene>
<sequence length="122" mass="13723">MALSGSLVAVLYFSTAYHTAIVYRNYLQDPDGNIGILSGVINPFALTDRLNLSFLGADLVNAMNLGDKSSVIFYAEKAEEFMSNHPNEKLFYIVVEAYNSIGEEEKVEQLSRLARLMYPRNY</sequence>
<dbReference type="Proteomes" id="UP000626148">
    <property type="component" value="Unassembled WGS sequence"/>
</dbReference>
<name>A0A918NGT9_9GAMM</name>
<accession>A0A918NGT9</accession>
<protein>
    <submittedName>
        <fullName evidence="1">Uncharacterized protein</fullName>
    </submittedName>
</protein>
<evidence type="ECO:0000313" key="1">
    <source>
        <dbReference type="EMBL" id="GGX69451.1"/>
    </source>
</evidence>
<evidence type="ECO:0000313" key="2">
    <source>
        <dbReference type="Proteomes" id="UP000626148"/>
    </source>
</evidence>
<comment type="caution">
    <text evidence="1">The sequence shown here is derived from an EMBL/GenBank/DDBJ whole genome shotgun (WGS) entry which is preliminary data.</text>
</comment>
<keyword evidence="2" id="KW-1185">Reference proteome</keyword>
<reference evidence="1" key="2">
    <citation type="submission" date="2020-09" db="EMBL/GenBank/DDBJ databases">
        <authorList>
            <person name="Sun Q."/>
            <person name="Kim S."/>
        </authorList>
    </citation>
    <scope>NUCLEOTIDE SEQUENCE</scope>
    <source>
        <strain evidence="1">KCTC 22169</strain>
    </source>
</reference>
<proteinExistence type="predicted"/>
<organism evidence="1 2">
    <name type="scientific">Saccharospirillum salsuginis</name>
    <dbReference type="NCBI Taxonomy" id="418750"/>
    <lineage>
        <taxon>Bacteria</taxon>
        <taxon>Pseudomonadati</taxon>
        <taxon>Pseudomonadota</taxon>
        <taxon>Gammaproteobacteria</taxon>
        <taxon>Oceanospirillales</taxon>
        <taxon>Saccharospirillaceae</taxon>
        <taxon>Saccharospirillum</taxon>
    </lineage>
</organism>
<reference evidence="1" key="1">
    <citation type="journal article" date="2014" name="Int. J. Syst. Evol. Microbiol.">
        <title>Complete genome sequence of Corynebacterium casei LMG S-19264T (=DSM 44701T), isolated from a smear-ripened cheese.</title>
        <authorList>
            <consortium name="US DOE Joint Genome Institute (JGI-PGF)"/>
            <person name="Walter F."/>
            <person name="Albersmeier A."/>
            <person name="Kalinowski J."/>
            <person name="Ruckert C."/>
        </authorList>
    </citation>
    <scope>NUCLEOTIDE SEQUENCE</scope>
    <source>
        <strain evidence="1">KCTC 22169</strain>
    </source>
</reference>